<organism evidence="15 16">
    <name type="scientific">Mycobacterium branderi</name>
    <dbReference type="NCBI Taxonomy" id="43348"/>
    <lineage>
        <taxon>Bacteria</taxon>
        <taxon>Bacillati</taxon>
        <taxon>Actinomycetota</taxon>
        <taxon>Actinomycetes</taxon>
        <taxon>Mycobacteriales</taxon>
        <taxon>Mycobacteriaceae</taxon>
        <taxon>Mycobacterium</taxon>
    </lineage>
</organism>
<dbReference type="InterPro" id="IPR003594">
    <property type="entry name" value="HATPase_dom"/>
</dbReference>
<dbReference type="PRINTS" id="PR00344">
    <property type="entry name" value="BCTRLSENSOR"/>
</dbReference>
<evidence type="ECO:0000256" key="4">
    <source>
        <dbReference type="ARBA" id="ARBA00022553"/>
    </source>
</evidence>
<feature type="region of interest" description="Disordered" evidence="11">
    <location>
        <begin position="94"/>
        <end position="135"/>
    </location>
</feature>
<feature type="domain" description="Histidine kinase" evidence="13">
    <location>
        <begin position="264"/>
        <end position="480"/>
    </location>
</feature>
<dbReference type="CDD" id="cd00075">
    <property type="entry name" value="HATPase"/>
    <property type="match status" value="1"/>
</dbReference>
<feature type="transmembrane region" description="Helical" evidence="12">
    <location>
        <begin position="16"/>
        <end position="41"/>
    </location>
</feature>
<dbReference type="SMART" id="SM00304">
    <property type="entry name" value="HAMP"/>
    <property type="match status" value="1"/>
</dbReference>
<proteinExistence type="predicted"/>
<evidence type="ECO:0000256" key="5">
    <source>
        <dbReference type="ARBA" id="ARBA00022679"/>
    </source>
</evidence>
<dbReference type="EC" id="2.7.13.3" evidence="3"/>
<evidence type="ECO:0000256" key="1">
    <source>
        <dbReference type="ARBA" id="ARBA00000085"/>
    </source>
</evidence>
<accession>A0ABM7KSM0</accession>
<evidence type="ECO:0000259" key="14">
    <source>
        <dbReference type="PROSITE" id="PS50885"/>
    </source>
</evidence>
<comment type="subcellular location">
    <subcellularLocation>
        <location evidence="2">Cell membrane</location>
    </subcellularLocation>
</comment>
<dbReference type="SMART" id="SM00388">
    <property type="entry name" value="HisKA"/>
    <property type="match status" value="1"/>
</dbReference>
<dbReference type="Gene3D" id="3.30.565.10">
    <property type="entry name" value="Histidine kinase-like ATPase, C-terminal domain"/>
    <property type="match status" value="1"/>
</dbReference>
<evidence type="ECO:0000256" key="12">
    <source>
        <dbReference type="SAM" id="Phobius"/>
    </source>
</evidence>
<keyword evidence="9" id="KW-0902">Two-component regulatory system</keyword>
<dbReference type="Gene3D" id="1.10.287.130">
    <property type="match status" value="1"/>
</dbReference>
<keyword evidence="4" id="KW-0597">Phosphoprotein</keyword>
<dbReference type="SMART" id="SM00387">
    <property type="entry name" value="HATPase_c"/>
    <property type="match status" value="1"/>
</dbReference>
<keyword evidence="8 12" id="KW-1133">Transmembrane helix</keyword>
<dbReference type="SUPFAM" id="SSF158472">
    <property type="entry name" value="HAMP domain-like"/>
    <property type="match status" value="1"/>
</dbReference>
<dbReference type="PROSITE" id="PS50109">
    <property type="entry name" value="HIS_KIN"/>
    <property type="match status" value="1"/>
</dbReference>
<dbReference type="Proteomes" id="UP000467379">
    <property type="component" value="Chromosome"/>
</dbReference>
<evidence type="ECO:0000313" key="15">
    <source>
        <dbReference type="EMBL" id="BBZ14020.1"/>
    </source>
</evidence>
<dbReference type="InterPro" id="IPR050428">
    <property type="entry name" value="TCS_sensor_his_kinase"/>
</dbReference>
<evidence type="ECO:0000256" key="6">
    <source>
        <dbReference type="ARBA" id="ARBA00022692"/>
    </source>
</evidence>
<keyword evidence="7 15" id="KW-0418">Kinase</keyword>
<evidence type="ECO:0000256" key="10">
    <source>
        <dbReference type="ARBA" id="ARBA00023136"/>
    </source>
</evidence>
<protein>
    <recommendedName>
        <fullName evidence="3">histidine kinase</fullName>
        <ecNumber evidence="3">2.7.13.3</ecNumber>
    </recommendedName>
</protein>
<evidence type="ECO:0000256" key="8">
    <source>
        <dbReference type="ARBA" id="ARBA00022989"/>
    </source>
</evidence>
<dbReference type="Pfam" id="PF00672">
    <property type="entry name" value="HAMP"/>
    <property type="match status" value="1"/>
</dbReference>
<feature type="domain" description="HAMP" evidence="14">
    <location>
        <begin position="189"/>
        <end position="242"/>
    </location>
</feature>
<gene>
    <name evidence="15" type="ORF">MBRA_42150</name>
</gene>
<dbReference type="InterPro" id="IPR004358">
    <property type="entry name" value="Sig_transdc_His_kin-like_C"/>
</dbReference>
<evidence type="ECO:0000256" key="7">
    <source>
        <dbReference type="ARBA" id="ARBA00022777"/>
    </source>
</evidence>
<evidence type="ECO:0000256" key="2">
    <source>
        <dbReference type="ARBA" id="ARBA00004236"/>
    </source>
</evidence>
<dbReference type="Pfam" id="PF02518">
    <property type="entry name" value="HATPase_c"/>
    <property type="match status" value="1"/>
</dbReference>
<dbReference type="CDD" id="cd06225">
    <property type="entry name" value="HAMP"/>
    <property type="match status" value="1"/>
</dbReference>
<dbReference type="Pfam" id="PF00512">
    <property type="entry name" value="HisKA"/>
    <property type="match status" value="1"/>
</dbReference>
<keyword evidence="6 12" id="KW-0812">Transmembrane</keyword>
<dbReference type="InterPro" id="IPR003661">
    <property type="entry name" value="HisK_dim/P_dom"/>
</dbReference>
<sequence>MTAEASTPTPSLQRRVTIIVLALLAVLLLILGITIDVTVGVQARRNLHDRLVAATARADALAAAHTPPAQLAAELTGGSVRALLVTADGATYGDPAISPDTAAGPTVPPLPPPPPPPPPFGGPPPPPPPPPPDATATVVVHPLPTGGRVILVADTTQTTQVTRQLRQLMIGAGMATLLVAALLLVAASRAALRPLDRLTGLAKDITTGNRGRRLHPDRVDTELGRAASAFDGMLDALEASEQRAQRAAEAAQRAETATRRFLVDAAHELRTPIAGIQAAAEQLASNANQEQADPEAQYHRATLLLSDARRAGRLVADMLDLSRIDAGLPLNVQDADLPAVVDAEVDRAAMLAPQLTITRTGVDGLSVRADPTRVAQILSNLLDNARRHTPPGGRITVDVQTRDTTAQVTVTDTGPGIPDDERERIFERLVRLDTARARDHGGAGLGLPIARALARAHGGDLTCEPHDGGARFRLTLPLAR</sequence>
<dbReference type="PROSITE" id="PS50885">
    <property type="entry name" value="HAMP"/>
    <property type="match status" value="1"/>
</dbReference>
<dbReference type="SUPFAM" id="SSF55874">
    <property type="entry name" value="ATPase domain of HSP90 chaperone/DNA topoisomerase II/histidine kinase"/>
    <property type="match status" value="1"/>
</dbReference>
<evidence type="ECO:0000259" key="13">
    <source>
        <dbReference type="PROSITE" id="PS50109"/>
    </source>
</evidence>
<evidence type="ECO:0000256" key="11">
    <source>
        <dbReference type="SAM" id="MobiDB-lite"/>
    </source>
</evidence>
<dbReference type="EMBL" id="AP022606">
    <property type="protein sequence ID" value="BBZ14020.1"/>
    <property type="molecule type" value="Genomic_DNA"/>
</dbReference>
<name>A0ABM7KSM0_9MYCO</name>
<keyword evidence="16" id="KW-1185">Reference proteome</keyword>
<dbReference type="CDD" id="cd00082">
    <property type="entry name" value="HisKA"/>
    <property type="match status" value="1"/>
</dbReference>
<feature type="compositionally biased region" description="Pro residues" evidence="11">
    <location>
        <begin position="106"/>
        <end position="133"/>
    </location>
</feature>
<evidence type="ECO:0000256" key="9">
    <source>
        <dbReference type="ARBA" id="ARBA00023012"/>
    </source>
</evidence>
<feature type="transmembrane region" description="Helical" evidence="12">
    <location>
        <begin position="168"/>
        <end position="187"/>
    </location>
</feature>
<dbReference type="RefSeq" id="WP_163659710.1">
    <property type="nucleotide sequence ID" value="NZ_AP022606.1"/>
</dbReference>
<dbReference type="InterPro" id="IPR003660">
    <property type="entry name" value="HAMP_dom"/>
</dbReference>
<evidence type="ECO:0000313" key="16">
    <source>
        <dbReference type="Proteomes" id="UP000467379"/>
    </source>
</evidence>
<keyword evidence="10 12" id="KW-0472">Membrane</keyword>
<keyword evidence="5" id="KW-0808">Transferase</keyword>
<dbReference type="InterPro" id="IPR005467">
    <property type="entry name" value="His_kinase_dom"/>
</dbReference>
<evidence type="ECO:0000256" key="3">
    <source>
        <dbReference type="ARBA" id="ARBA00012438"/>
    </source>
</evidence>
<dbReference type="PANTHER" id="PTHR45436:SF5">
    <property type="entry name" value="SENSOR HISTIDINE KINASE TRCS"/>
    <property type="match status" value="1"/>
</dbReference>
<reference evidence="15 16" key="1">
    <citation type="journal article" date="2019" name="Emerg. Microbes Infect.">
        <title>Comprehensive subspecies identification of 175 nontuberculous mycobacteria species based on 7547 genomic profiles.</title>
        <authorList>
            <person name="Matsumoto Y."/>
            <person name="Kinjo T."/>
            <person name="Motooka D."/>
            <person name="Nabeya D."/>
            <person name="Jung N."/>
            <person name="Uechi K."/>
            <person name="Horii T."/>
            <person name="Iida T."/>
            <person name="Fujita J."/>
            <person name="Nakamura S."/>
        </authorList>
    </citation>
    <scope>NUCLEOTIDE SEQUENCE [LARGE SCALE GENOMIC DNA]</scope>
    <source>
        <strain evidence="15 16">JCM 12687</strain>
    </source>
</reference>
<comment type="catalytic activity">
    <reaction evidence="1">
        <text>ATP + protein L-histidine = ADP + protein N-phospho-L-histidine.</text>
        <dbReference type="EC" id="2.7.13.3"/>
    </reaction>
</comment>
<dbReference type="GO" id="GO:0016301">
    <property type="term" value="F:kinase activity"/>
    <property type="evidence" value="ECO:0007669"/>
    <property type="project" value="UniProtKB-KW"/>
</dbReference>
<dbReference type="Gene3D" id="6.10.340.10">
    <property type="match status" value="1"/>
</dbReference>
<dbReference type="SUPFAM" id="SSF47384">
    <property type="entry name" value="Homodimeric domain of signal transducing histidine kinase"/>
    <property type="match status" value="1"/>
</dbReference>
<dbReference type="InterPro" id="IPR036890">
    <property type="entry name" value="HATPase_C_sf"/>
</dbReference>
<dbReference type="InterPro" id="IPR036097">
    <property type="entry name" value="HisK_dim/P_sf"/>
</dbReference>
<dbReference type="PANTHER" id="PTHR45436">
    <property type="entry name" value="SENSOR HISTIDINE KINASE YKOH"/>
    <property type="match status" value="1"/>
</dbReference>